<evidence type="ECO:0000256" key="1">
    <source>
        <dbReference type="ARBA" id="ARBA00001946"/>
    </source>
</evidence>
<evidence type="ECO:0000313" key="12">
    <source>
        <dbReference type="EMBL" id="QHT05371.1"/>
    </source>
</evidence>
<dbReference type="PANTHER" id="PTHR10642">
    <property type="entry name" value="RIBONUCLEASE H1"/>
    <property type="match status" value="1"/>
</dbReference>
<dbReference type="InterPro" id="IPR012337">
    <property type="entry name" value="RNaseH-like_sf"/>
</dbReference>
<dbReference type="PANTHER" id="PTHR10642:SF25">
    <property type="entry name" value="RNASE H TYPE-1 DOMAIN-CONTAINING PROTEIN"/>
    <property type="match status" value="1"/>
</dbReference>
<organism evidence="12">
    <name type="scientific">viral metagenome</name>
    <dbReference type="NCBI Taxonomy" id="1070528"/>
    <lineage>
        <taxon>unclassified sequences</taxon>
        <taxon>metagenomes</taxon>
        <taxon>organismal metagenomes</taxon>
    </lineage>
</organism>
<evidence type="ECO:0000256" key="10">
    <source>
        <dbReference type="ARBA" id="ARBA00022842"/>
    </source>
</evidence>
<evidence type="ECO:0000256" key="8">
    <source>
        <dbReference type="ARBA" id="ARBA00022759"/>
    </source>
</evidence>
<dbReference type="InterPro" id="IPR043764">
    <property type="entry name" value="DUF5710"/>
</dbReference>
<dbReference type="EC" id="3.1.26.4" evidence="4"/>
<evidence type="ECO:0000256" key="9">
    <source>
        <dbReference type="ARBA" id="ARBA00022801"/>
    </source>
</evidence>
<keyword evidence="9" id="KW-0378">Hydrolase</keyword>
<keyword evidence="7" id="KW-0479">Metal-binding</keyword>
<dbReference type="GO" id="GO:0043137">
    <property type="term" value="P:DNA replication, removal of RNA primer"/>
    <property type="evidence" value="ECO:0007669"/>
    <property type="project" value="TreeGrafter"/>
</dbReference>
<accession>A0A6C0CLN2</accession>
<feature type="domain" description="RNase H type-1" evidence="11">
    <location>
        <begin position="61"/>
        <end position="211"/>
    </location>
</feature>
<evidence type="ECO:0000256" key="4">
    <source>
        <dbReference type="ARBA" id="ARBA00012180"/>
    </source>
</evidence>
<dbReference type="Gene3D" id="3.40.970.10">
    <property type="entry name" value="Ribonuclease H1, N-terminal domain"/>
    <property type="match status" value="1"/>
</dbReference>
<keyword evidence="8" id="KW-0255">Endonuclease</keyword>
<evidence type="ECO:0000256" key="5">
    <source>
        <dbReference type="ARBA" id="ARBA00017721"/>
    </source>
</evidence>
<dbReference type="GO" id="GO:0046872">
    <property type="term" value="F:metal ion binding"/>
    <property type="evidence" value="ECO:0007669"/>
    <property type="project" value="UniProtKB-KW"/>
</dbReference>
<evidence type="ECO:0000256" key="6">
    <source>
        <dbReference type="ARBA" id="ARBA00022722"/>
    </source>
</evidence>
<dbReference type="AlphaFoldDB" id="A0A6C0CLN2"/>
<dbReference type="Gene3D" id="3.30.420.10">
    <property type="entry name" value="Ribonuclease H-like superfamily/Ribonuclease H"/>
    <property type="match status" value="1"/>
</dbReference>
<comment type="cofactor">
    <cofactor evidence="1">
        <name>Mg(2+)</name>
        <dbReference type="ChEBI" id="CHEBI:18420"/>
    </cofactor>
</comment>
<dbReference type="InterPro" id="IPR009027">
    <property type="entry name" value="Ribosomal_bL9/RNase_H1_N"/>
</dbReference>
<dbReference type="Pfam" id="PF01693">
    <property type="entry name" value="Cauli_VI"/>
    <property type="match status" value="1"/>
</dbReference>
<evidence type="ECO:0000259" key="11">
    <source>
        <dbReference type="PROSITE" id="PS50879"/>
    </source>
</evidence>
<dbReference type="InterPro" id="IPR036397">
    <property type="entry name" value="RNaseH_sf"/>
</dbReference>
<dbReference type="GO" id="GO:0004523">
    <property type="term" value="F:RNA-DNA hybrid ribonuclease activity"/>
    <property type="evidence" value="ECO:0007669"/>
    <property type="project" value="UniProtKB-EC"/>
</dbReference>
<comment type="function">
    <text evidence="2">Endonuclease that specifically degrades the RNA of RNA-DNA hybrids.</text>
</comment>
<name>A0A6C0CLN2_9ZZZZ</name>
<comment type="similarity">
    <text evidence="3">Belongs to the RNase H family.</text>
</comment>
<reference evidence="12" key="1">
    <citation type="journal article" date="2020" name="Nature">
        <title>Giant virus diversity and host interactions through global metagenomics.</title>
        <authorList>
            <person name="Schulz F."/>
            <person name="Roux S."/>
            <person name="Paez-Espino D."/>
            <person name="Jungbluth S."/>
            <person name="Walsh D.A."/>
            <person name="Denef V.J."/>
            <person name="McMahon K.D."/>
            <person name="Konstantinidis K.T."/>
            <person name="Eloe-Fadrosh E.A."/>
            <person name="Kyrpides N.C."/>
            <person name="Woyke T."/>
        </authorList>
    </citation>
    <scope>NUCLEOTIDE SEQUENCE</scope>
    <source>
        <strain evidence="12">GVMAG-M-3300021375-17</strain>
    </source>
</reference>
<evidence type="ECO:0000256" key="7">
    <source>
        <dbReference type="ARBA" id="ARBA00022723"/>
    </source>
</evidence>
<dbReference type="Pfam" id="PF00075">
    <property type="entry name" value="RNase_H"/>
    <property type="match status" value="1"/>
</dbReference>
<keyword evidence="6" id="KW-0540">Nuclease</keyword>
<dbReference type="FunFam" id="3.40.970.10:FF:000002">
    <property type="entry name" value="Ribonuclease H"/>
    <property type="match status" value="1"/>
</dbReference>
<dbReference type="InterPro" id="IPR011320">
    <property type="entry name" value="RNase_H1_N"/>
</dbReference>
<dbReference type="SUPFAM" id="SSF55658">
    <property type="entry name" value="L9 N-domain-like"/>
    <property type="match status" value="1"/>
</dbReference>
<dbReference type="PROSITE" id="PS50879">
    <property type="entry name" value="RNASE_H_1"/>
    <property type="match status" value="1"/>
</dbReference>
<dbReference type="Pfam" id="PF18974">
    <property type="entry name" value="DUF5710"/>
    <property type="match status" value="1"/>
</dbReference>
<dbReference type="GO" id="GO:0003676">
    <property type="term" value="F:nucleic acid binding"/>
    <property type="evidence" value="ECO:0007669"/>
    <property type="project" value="InterPro"/>
</dbReference>
<protein>
    <recommendedName>
        <fullName evidence="5">Ribonuclease H</fullName>
        <ecNumber evidence="4">3.1.26.4</ecNumber>
    </recommendedName>
</protein>
<dbReference type="EMBL" id="MN739453">
    <property type="protein sequence ID" value="QHT05371.1"/>
    <property type="molecule type" value="Genomic_DNA"/>
</dbReference>
<dbReference type="InterPro" id="IPR050092">
    <property type="entry name" value="RNase_H"/>
</dbReference>
<proteinExistence type="inferred from homology"/>
<sequence length="272" mass="30365">MPYYAVASGHTTGIFNTWAECAISVKGFSGAKYKKFENKADAETFVEEGKSTIVHTKKELEYIDYYVYTDGACSNNGKENANAGIGIFFGADDSRNVSLKIEGKQTNNTAELTAILQTYPIIEQDIRTHKHIAIVTDSEYAMKCVSSYGKKCESENWSKDIPNKELVKQVYNTYKDIPNICFIYVKAHTGKDDVHSIGNEGADGLANQAIGLKSCPYSSNTNPKIYLKVDFSQKEHAKVLGGKWDPSVKKWYIYDSNPHKQDVLSIFTIDSD</sequence>
<dbReference type="InterPro" id="IPR037056">
    <property type="entry name" value="RNase_H1_N_sf"/>
</dbReference>
<keyword evidence="10" id="KW-0460">Magnesium</keyword>
<evidence type="ECO:0000256" key="2">
    <source>
        <dbReference type="ARBA" id="ARBA00004065"/>
    </source>
</evidence>
<dbReference type="InterPro" id="IPR002156">
    <property type="entry name" value="RNaseH_domain"/>
</dbReference>
<evidence type="ECO:0000256" key="3">
    <source>
        <dbReference type="ARBA" id="ARBA00005300"/>
    </source>
</evidence>
<dbReference type="CDD" id="cd09280">
    <property type="entry name" value="RNase_HI_eukaryote_like"/>
    <property type="match status" value="1"/>
</dbReference>
<dbReference type="SUPFAM" id="SSF53098">
    <property type="entry name" value="Ribonuclease H-like"/>
    <property type="match status" value="1"/>
</dbReference>